<comment type="caution">
    <text evidence="1">The sequence shown here is derived from an EMBL/GenBank/DDBJ whole genome shotgun (WGS) entry which is preliminary data.</text>
</comment>
<dbReference type="EMBL" id="JACXWA010000104">
    <property type="protein sequence ID" value="MBD3870917.1"/>
    <property type="molecule type" value="Genomic_DNA"/>
</dbReference>
<proteinExistence type="predicted"/>
<evidence type="ECO:0000313" key="1">
    <source>
        <dbReference type="EMBL" id="MBD3870917.1"/>
    </source>
</evidence>
<reference evidence="1 2" key="1">
    <citation type="submission" date="2020-08" db="EMBL/GenBank/DDBJ databases">
        <title>Acidobacteriota in marine sediments use diverse sulfur dissimilation pathways.</title>
        <authorList>
            <person name="Wasmund K."/>
        </authorList>
    </citation>
    <scope>NUCLEOTIDE SEQUENCE [LARGE SCALE GENOMIC DNA]</scope>
    <source>
        <strain evidence="1">MAG AM3-A</strain>
    </source>
</reference>
<name>A0A8J7CEX1_9BACT</name>
<dbReference type="Proteomes" id="UP000598633">
    <property type="component" value="Unassembled WGS sequence"/>
</dbReference>
<protein>
    <submittedName>
        <fullName evidence="1">Uncharacterized protein</fullName>
    </submittedName>
</protein>
<dbReference type="AlphaFoldDB" id="A0A8J7CEX1"/>
<evidence type="ECO:0000313" key="2">
    <source>
        <dbReference type="Proteomes" id="UP000598633"/>
    </source>
</evidence>
<sequence>MTSLNRDSKTWPVILAAAVIVILAGSLGARLIGRDGSVVVPDAPDATIPAPTEFYVADLEVPCWTCPSNTDWSLRFQTDLDLLAPLGTGTANAAEWFGLFAKDVGPRKDDATAAMERRIEGPEWLGQILPADDPLLLEAEPWCDQATMTYYPDIFELDGYATRITNLLLPLNMVRSWVARGLSAESTEKALEDFRRSIRLGRLLRQEDVVVISDLVGLACIHLATRGVYERALADGDLELALLASVVLGEVAPQRLGTKKHLTSTDLIDSFFRDDQGEIVLRLKSDKFDAIVETAESASDRRMRCEALIGLNIILNLGEPEESARAFEVLSEIAGDADPKVADGARWSLENPIDMEVMERVGLVNPKKM</sequence>
<organism evidence="1 2">
    <name type="scientific">Candidatus Sulfomarinibacter kjeldsenii</name>
    <dbReference type="NCBI Taxonomy" id="2885994"/>
    <lineage>
        <taxon>Bacteria</taxon>
        <taxon>Pseudomonadati</taxon>
        <taxon>Acidobacteriota</taxon>
        <taxon>Thermoanaerobaculia</taxon>
        <taxon>Thermoanaerobaculales</taxon>
        <taxon>Candidatus Sulfomarinibacteraceae</taxon>
        <taxon>Candidatus Sulfomarinibacter</taxon>
    </lineage>
</organism>
<accession>A0A8J7CEX1</accession>
<gene>
    <name evidence="1" type="ORF">IFJ97_06105</name>
</gene>